<dbReference type="EMBL" id="LKAQ01000001">
    <property type="protein sequence ID" value="OIQ51617.1"/>
    <property type="molecule type" value="Genomic_DNA"/>
</dbReference>
<dbReference type="Proteomes" id="UP000181901">
    <property type="component" value="Unassembled WGS sequence"/>
</dbReference>
<proteinExistence type="predicted"/>
<name>A0A1J5NIW3_9BACT</name>
<comment type="caution">
    <text evidence="1">The sequence shown here is derived from an EMBL/GenBank/DDBJ whole genome shotgun (WGS) entry which is preliminary data.</text>
</comment>
<reference evidence="1 2" key="1">
    <citation type="submission" date="2015-09" db="EMBL/GenBank/DDBJ databases">
        <title>Genome of Desulfovibrio dechloracetivorans BerOc1, a mercury methylating strain isolated from highly hydrocarbons and metals contaminated coastal sediments.</title>
        <authorList>
            <person name="Goni Urriza M."/>
            <person name="Gassie C."/>
            <person name="Bouchez O."/>
            <person name="Klopp C."/>
            <person name="Ranchou-Peyruse A."/>
            <person name="Remy G."/>
        </authorList>
    </citation>
    <scope>NUCLEOTIDE SEQUENCE [LARGE SCALE GENOMIC DNA]</scope>
    <source>
        <strain evidence="1 2">BerOc1</strain>
    </source>
</reference>
<keyword evidence="2" id="KW-1185">Reference proteome</keyword>
<evidence type="ECO:0000313" key="1">
    <source>
        <dbReference type="EMBL" id="OIQ51617.1"/>
    </source>
</evidence>
<gene>
    <name evidence="1" type="ORF">BerOc1_00072</name>
</gene>
<protein>
    <submittedName>
        <fullName evidence="1">Uncharacterized protein</fullName>
    </submittedName>
</protein>
<sequence length="83" mass="9713">MGKVIEFPKSVGEEPEEPACRMSEWLYILYSHLLDQRERLAGIDRQDLVEDTDDVLARIPVEVIGHMNQRYGQERGMDWPPEK</sequence>
<organism evidence="1 2">
    <name type="scientific">Pseudodesulfovibrio hydrargyri</name>
    <dbReference type="NCBI Taxonomy" id="2125990"/>
    <lineage>
        <taxon>Bacteria</taxon>
        <taxon>Pseudomonadati</taxon>
        <taxon>Thermodesulfobacteriota</taxon>
        <taxon>Desulfovibrionia</taxon>
        <taxon>Desulfovibrionales</taxon>
        <taxon>Desulfovibrionaceae</taxon>
    </lineage>
</organism>
<dbReference type="AlphaFoldDB" id="A0A1J5NIW3"/>
<dbReference type="RefSeq" id="WP_071543745.1">
    <property type="nucleotide sequence ID" value="NZ_LKAQ01000001.1"/>
</dbReference>
<accession>A0A1J5NIW3</accession>
<evidence type="ECO:0000313" key="2">
    <source>
        <dbReference type="Proteomes" id="UP000181901"/>
    </source>
</evidence>